<organism evidence="1 2">
    <name type="scientific">Amycolatopsis tolypomycina</name>
    <dbReference type="NCBI Taxonomy" id="208445"/>
    <lineage>
        <taxon>Bacteria</taxon>
        <taxon>Bacillati</taxon>
        <taxon>Actinomycetota</taxon>
        <taxon>Actinomycetes</taxon>
        <taxon>Pseudonocardiales</taxon>
        <taxon>Pseudonocardiaceae</taxon>
        <taxon>Amycolatopsis</taxon>
    </lineage>
</organism>
<keyword evidence="2" id="KW-1185">Reference proteome</keyword>
<evidence type="ECO:0000313" key="2">
    <source>
        <dbReference type="Proteomes" id="UP000199622"/>
    </source>
</evidence>
<evidence type="ECO:0008006" key="3">
    <source>
        <dbReference type="Google" id="ProtNLM"/>
    </source>
</evidence>
<reference evidence="2" key="1">
    <citation type="submission" date="2016-10" db="EMBL/GenBank/DDBJ databases">
        <authorList>
            <person name="Varghese N."/>
            <person name="Submissions S."/>
        </authorList>
    </citation>
    <scope>NUCLEOTIDE SEQUENCE [LARGE SCALE GENOMIC DNA]</scope>
    <source>
        <strain evidence="2">DSM 44544</strain>
    </source>
</reference>
<accession>A0A1H4WB87</accession>
<protein>
    <recommendedName>
        <fullName evidence="3">Ig-like domain-containing protein</fullName>
    </recommendedName>
</protein>
<dbReference type="Proteomes" id="UP000199622">
    <property type="component" value="Unassembled WGS sequence"/>
</dbReference>
<dbReference type="EMBL" id="FNSO01000004">
    <property type="protein sequence ID" value="SEC90018.1"/>
    <property type="molecule type" value="Genomic_DNA"/>
</dbReference>
<evidence type="ECO:0000313" key="1">
    <source>
        <dbReference type="EMBL" id="SEC90018.1"/>
    </source>
</evidence>
<sequence length="147" mass="15022">MSTPRVVFAAAMVAAAWTTVITGLVAVGAARAEAAWLKTGPGTGYAAALPLRAPSTPTISNLKCNNGGGTEPTVTVSWTYPNAPLPPRFEVLSSPTANNANPTVVATTTTAMSATFGLSGNNKTAYLSVRSVAGTWRLRSGEVPICN</sequence>
<dbReference type="AlphaFoldDB" id="A0A1H4WB87"/>
<dbReference type="RefSeq" id="WP_167384749.1">
    <property type="nucleotide sequence ID" value="NZ_FNSO01000004.1"/>
</dbReference>
<gene>
    <name evidence="1" type="ORF">SAMN04489727_5515</name>
</gene>
<dbReference type="STRING" id="208445.SAMN04489727_5515"/>
<proteinExistence type="predicted"/>
<name>A0A1H4WB87_9PSEU</name>